<dbReference type="OrthoDB" id="3256331at2759"/>
<dbReference type="AlphaFoldDB" id="A0A0C9SRZ0"/>
<dbReference type="Proteomes" id="UP000053647">
    <property type="component" value="Unassembled WGS sequence"/>
</dbReference>
<evidence type="ECO:0000259" key="1">
    <source>
        <dbReference type="Pfam" id="PF20236"/>
    </source>
</evidence>
<reference evidence="3" key="2">
    <citation type="submission" date="2015-01" db="EMBL/GenBank/DDBJ databases">
        <title>Evolutionary Origins and Diversification of the Mycorrhizal Mutualists.</title>
        <authorList>
            <consortium name="DOE Joint Genome Institute"/>
            <consortium name="Mycorrhizal Genomics Consortium"/>
            <person name="Kohler A."/>
            <person name="Kuo A."/>
            <person name="Nagy L.G."/>
            <person name="Floudas D."/>
            <person name="Copeland A."/>
            <person name="Barry K.W."/>
            <person name="Cichocki N."/>
            <person name="Veneault-Fourrey C."/>
            <person name="LaButti K."/>
            <person name="Lindquist E.A."/>
            <person name="Lipzen A."/>
            <person name="Lundell T."/>
            <person name="Morin E."/>
            <person name="Murat C."/>
            <person name="Riley R."/>
            <person name="Ohm R."/>
            <person name="Sun H."/>
            <person name="Tunlid A."/>
            <person name="Henrissat B."/>
            <person name="Grigoriev I.V."/>
            <person name="Hibbett D.S."/>
            <person name="Martin F."/>
        </authorList>
    </citation>
    <scope>NUCLEOTIDE SEQUENCE [LARGE SCALE GENOMIC DNA]</scope>
    <source>
        <strain evidence="3">ATCC 200175</strain>
    </source>
</reference>
<protein>
    <recommendedName>
        <fullName evidence="1">DUF6593 domain-containing protein</fullName>
    </recommendedName>
</protein>
<gene>
    <name evidence="2" type="ORF">PAXINDRAFT_172043</name>
</gene>
<organism evidence="2 3">
    <name type="scientific">Paxillus involutus ATCC 200175</name>
    <dbReference type="NCBI Taxonomy" id="664439"/>
    <lineage>
        <taxon>Eukaryota</taxon>
        <taxon>Fungi</taxon>
        <taxon>Dikarya</taxon>
        <taxon>Basidiomycota</taxon>
        <taxon>Agaricomycotina</taxon>
        <taxon>Agaricomycetes</taxon>
        <taxon>Agaricomycetidae</taxon>
        <taxon>Boletales</taxon>
        <taxon>Paxilineae</taxon>
        <taxon>Paxillaceae</taxon>
        <taxon>Paxillus</taxon>
    </lineage>
</organism>
<evidence type="ECO:0000313" key="3">
    <source>
        <dbReference type="Proteomes" id="UP000053647"/>
    </source>
</evidence>
<dbReference type="EMBL" id="KN819395">
    <property type="protein sequence ID" value="KIJ10824.1"/>
    <property type="molecule type" value="Genomic_DNA"/>
</dbReference>
<sequence length="198" mass="22447">MDSTLTLVNPIPATQYYFSANSMKNTTVFVHQSRPLYNVSTELKSDKQTRVSDAHTGRLIALVERREIFSDTVTFPNQNGGQALSIHKWLQKSKLADGYTVHLMQTSHRQYIWKSDSRHRLGLYKESDQTQPIAYLQPVSATQNFALVLESSAEAFRDDVLVAFLILEQRLRISERNVNVGGGKFEANKTVLGHYAQT</sequence>
<evidence type="ECO:0000313" key="2">
    <source>
        <dbReference type="EMBL" id="KIJ10824.1"/>
    </source>
</evidence>
<proteinExistence type="predicted"/>
<dbReference type="HOGENOM" id="CLU_084280_2_1_1"/>
<dbReference type="Pfam" id="PF20236">
    <property type="entry name" value="DUF6593"/>
    <property type="match status" value="1"/>
</dbReference>
<reference evidence="2 3" key="1">
    <citation type="submission" date="2014-06" db="EMBL/GenBank/DDBJ databases">
        <authorList>
            <consortium name="DOE Joint Genome Institute"/>
            <person name="Kuo A."/>
            <person name="Kohler A."/>
            <person name="Nagy L.G."/>
            <person name="Floudas D."/>
            <person name="Copeland A."/>
            <person name="Barry K.W."/>
            <person name="Cichocki N."/>
            <person name="Veneault-Fourrey C."/>
            <person name="LaButti K."/>
            <person name="Lindquist E.A."/>
            <person name="Lipzen A."/>
            <person name="Lundell T."/>
            <person name="Morin E."/>
            <person name="Murat C."/>
            <person name="Sun H."/>
            <person name="Tunlid A."/>
            <person name="Henrissat B."/>
            <person name="Grigoriev I.V."/>
            <person name="Hibbett D.S."/>
            <person name="Martin F."/>
            <person name="Nordberg H.P."/>
            <person name="Cantor M.N."/>
            <person name="Hua S.X."/>
        </authorList>
    </citation>
    <scope>NUCLEOTIDE SEQUENCE [LARGE SCALE GENOMIC DNA]</scope>
    <source>
        <strain evidence="2 3">ATCC 200175</strain>
    </source>
</reference>
<dbReference type="InterPro" id="IPR046528">
    <property type="entry name" value="DUF6593"/>
</dbReference>
<keyword evidence="3" id="KW-1185">Reference proteome</keyword>
<name>A0A0C9SRZ0_PAXIN</name>
<accession>A0A0C9SRZ0</accession>
<feature type="domain" description="DUF6593" evidence="1">
    <location>
        <begin position="21"/>
        <end position="172"/>
    </location>
</feature>